<dbReference type="Gene3D" id="3.40.1410.10">
    <property type="entry name" value="Chorismate lyase-like"/>
    <property type="match status" value="1"/>
</dbReference>
<dbReference type="SUPFAM" id="SSF64288">
    <property type="entry name" value="Chorismate lyase-like"/>
    <property type="match status" value="1"/>
</dbReference>
<reference evidence="5" key="2">
    <citation type="journal article" date="2021" name="PeerJ">
        <title>Extensive microbial diversity within the chicken gut microbiome revealed by metagenomics and culture.</title>
        <authorList>
            <person name="Gilroy R."/>
            <person name="Ravi A."/>
            <person name="Getino M."/>
            <person name="Pursley I."/>
            <person name="Horton D.L."/>
            <person name="Alikhan N.F."/>
            <person name="Baker D."/>
            <person name="Gharbi K."/>
            <person name="Hall N."/>
            <person name="Watson M."/>
            <person name="Adriaenssens E.M."/>
            <person name="Foster-Nyarko E."/>
            <person name="Jarju S."/>
            <person name="Secka A."/>
            <person name="Antonio M."/>
            <person name="Oren A."/>
            <person name="Chaudhuri R.R."/>
            <person name="La Ragione R."/>
            <person name="Hildebrand F."/>
            <person name="Pallen M.J."/>
        </authorList>
    </citation>
    <scope>NUCLEOTIDE SEQUENCE</scope>
    <source>
        <strain evidence="5">ChiHjej12B11-29160</strain>
    </source>
</reference>
<sequence>MGGALETLDKNGNVPLHVQVSDFVREKIYSREWGVEERIPSEHELMAMLGLSRGTVQKGIRALVDEGLLVQQRGRGTYVTQPVMARPSSNRLLSYAESMHAQGIDFVTRVVELRRETAGKACAQFLQLNQGEKCLYLSRVRSVDNKPVMFIESHLNIRVAPGLEMVDFSQEGLFAAVERLSGRGVGSSEVTYRARTAGRMRAKYLECDEHTPILECAQLVRLDDGTPVEWGSVWLPANRCVISSETRREV</sequence>
<dbReference type="InterPro" id="IPR050679">
    <property type="entry name" value="Bact_HTH_transcr_reg"/>
</dbReference>
<dbReference type="GO" id="GO:0003677">
    <property type="term" value="F:DNA binding"/>
    <property type="evidence" value="ECO:0007669"/>
    <property type="project" value="UniProtKB-KW"/>
</dbReference>
<dbReference type="PROSITE" id="PS50949">
    <property type="entry name" value="HTH_GNTR"/>
    <property type="match status" value="1"/>
</dbReference>
<dbReference type="EMBL" id="DVMQ01000017">
    <property type="protein sequence ID" value="HIU24435.1"/>
    <property type="molecule type" value="Genomic_DNA"/>
</dbReference>
<evidence type="ECO:0000256" key="2">
    <source>
        <dbReference type="ARBA" id="ARBA00023125"/>
    </source>
</evidence>
<dbReference type="InterPro" id="IPR000524">
    <property type="entry name" value="Tscrpt_reg_HTH_GntR"/>
</dbReference>
<dbReference type="CDD" id="cd07377">
    <property type="entry name" value="WHTH_GntR"/>
    <property type="match status" value="1"/>
</dbReference>
<dbReference type="InterPro" id="IPR036390">
    <property type="entry name" value="WH_DNA-bd_sf"/>
</dbReference>
<evidence type="ECO:0000313" key="6">
    <source>
        <dbReference type="Proteomes" id="UP000824078"/>
    </source>
</evidence>
<dbReference type="Gene3D" id="1.10.10.10">
    <property type="entry name" value="Winged helix-like DNA-binding domain superfamily/Winged helix DNA-binding domain"/>
    <property type="match status" value="1"/>
</dbReference>
<dbReference type="InterPro" id="IPR011663">
    <property type="entry name" value="UTRA"/>
</dbReference>
<dbReference type="SMART" id="SM00866">
    <property type="entry name" value="UTRA"/>
    <property type="match status" value="1"/>
</dbReference>
<organism evidence="5 6">
    <name type="scientific">Candidatus Coprovicinus avistercoris</name>
    <dbReference type="NCBI Taxonomy" id="2840754"/>
    <lineage>
        <taxon>Bacteria</taxon>
        <taxon>Bacillati</taxon>
        <taxon>Actinomycetota</taxon>
        <taxon>Coriobacteriia</taxon>
        <taxon>Coriobacteriales</taxon>
        <taxon>Coriobacteriaceae</taxon>
        <taxon>Coriobacteriaceae incertae sedis</taxon>
        <taxon>Candidatus Coprovicinus</taxon>
    </lineage>
</organism>
<accession>A0A9D1I033</accession>
<evidence type="ECO:0000256" key="3">
    <source>
        <dbReference type="ARBA" id="ARBA00023163"/>
    </source>
</evidence>
<dbReference type="PANTHER" id="PTHR44846:SF1">
    <property type="entry name" value="MANNOSYL-D-GLYCERATE TRANSPORT_METABOLISM SYSTEM REPRESSOR MNGR-RELATED"/>
    <property type="match status" value="1"/>
</dbReference>
<dbReference type="InterPro" id="IPR036388">
    <property type="entry name" value="WH-like_DNA-bd_sf"/>
</dbReference>
<dbReference type="Pfam" id="PF00392">
    <property type="entry name" value="GntR"/>
    <property type="match status" value="1"/>
</dbReference>
<dbReference type="GO" id="GO:0045892">
    <property type="term" value="P:negative regulation of DNA-templated transcription"/>
    <property type="evidence" value="ECO:0007669"/>
    <property type="project" value="TreeGrafter"/>
</dbReference>
<dbReference type="GO" id="GO:0003700">
    <property type="term" value="F:DNA-binding transcription factor activity"/>
    <property type="evidence" value="ECO:0007669"/>
    <property type="project" value="InterPro"/>
</dbReference>
<dbReference type="InterPro" id="IPR028978">
    <property type="entry name" value="Chorismate_lyase_/UTRA_dom_sf"/>
</dbReference>
<dbReference type="AlphaFoldDB" id="A0A9D1I033"/>
<gene>
    <name evidence="5" type="ORF">IAD17_05890</name>
</gene>
<dbReference type="PRINTS" id="PR00035">
    <property type="entry name" value="HTHGNTR"/>
</dbReference>
<protein>
    <submittedName>
        <fullName evidence="5">GntR family transcriptional regulator</fullName>
    </submittedName>
</protein>
<dbReference type="PANTHER" id="PTHR44846">
    <property type="entry name" value="MANNOSYL-D-GLYCERATE TRANSPORT/METABOLISM SYSTEM REPRESSOR MNGR-RELATED"/>
    <property type="match status" value="1"/>
</dbReference>
<dbReference type="SMART" id="SM00345">
    <property type="entry name" value="HTH_GNTR"/>
    <property type="match status" value="1"/>
</dbReference>
<evidence type="ECO:0000256" key="1">
    <source>
        <dbReference type="ARBA" id="ARBA00023015"/>
    </source>
</evidence>
<keyword evidence="1" id="KW-0805">Transcription regulation</keyword>
<dbReference type="Proteomes" id="UP000824078">
    <property type="component" value="Unassembled WGS sequence"/>
</dbReference>
<reference evidence="5" key="1">
    <citation type="submission" date="2020-10" db="EMBL/GenBank/DDBJ databases">
        <authorList>
            <person name="Gilroy R."/>
        </authorList>
    </citation>
    <scope>NUCLEOTIDE SEQUENCE</scope>
    <source>
        <strain evidence="5">ChiHjej12B11-29160</strain>
    </source>
</reference>
<keyword evidence="2" id="KW-0238">DNA-binding</keyword>
<evidence type="ECO:0000259" key="4">
    <source>
        <dbReference type="PROSITE" id="PS50949"/>
    </source>
</evidence>
<keyword evidence="3" id="KW-0804">Transcription</keyword>
<dbReference type="SUPFAM" id="SSF46785">
    <property type="entry name" value="Winged helix' DNA-binding domain"/>
    <property type="match status" value="1"/>
</dbReference>
<feature type="domain" description="HTH gntR-type" evidence="4">
    <location>
        <begin position="14"/>
        <end position="82"/>
    </location>
</feature>
<name>A0A9D1I033_9ACTN</name>
<comment type="caution">
    <text evidence="5">The sequence shown here is derived from an EMBL/GenBank/DDBJ whole genome shotgun (WGS) entry which is preliminary data.</text>
</comment>
<evidence type="ECO:0000313" key="5">
    <source>
        <dbReference type="EMBL" id="HIU24435.1"/>
    </source>
</evidence>
<dbReference type="Pfam" id="PF07702">
    <property type="entry name" value="UTRA"/>
    <property type="match status" value="1"/>
</dbReference>
<proteinExistence type="predicted"/>